<sequence>MFFELIAEFQIWQFPLSKRGQGGFFTKAMYNSRTFNKADTKNFKY</sequence>
<name>A0A1I7BSS8_9BACT</name>
<proteinExistence type="predicted"/>
<evidence type="ECO:0000313" key="1">
    <source>
        <dbReference type="EMBL" id="SFT90111.1"/>
    </source>
</evidence>
<dbReference type="Proteomes" id="UP000199673">
    <property type="component" value="Unassembled WGS sequence"/>
</dbReference>
<evidence type="ECO:0000313" key="2">
    <source>
        <dbReference type="Proteomes" id="UP000199673"/>
    </source>
</evidence>
<protein>
    <submittedName>
        <fullName evidence="1">Uncharacterized protein</fullName>
    </submittedName>
</protein>
<dbReference type="AlphaFoldDB" id="A0A1I7BSS8"/>
<reference evidence="2" key="1">
    <citation type="submission" date="2016-10" db="EMBL/GenBank/DDBJ databases">
        <authorList>
            <person name="Varghese N."/>
            <person name="Submissions S."/>
        </authorList>
    </citation>
    <scope>NUCLEOTIDE SEQUENCE [LARGE SCALE GENOMIC DNA]</scope>
    <source>
        <strain evidence="2">DSM 23445</strain>
    </source>
</reference>
<organism evidence="1 2">
    <name type="scientific">Algoriphagus locisalis</name>
    <dbReference type="NCBI Taxonomy" id="305507"/>
    <lineage>
        <taxon>Bacteria</taxon>
        <taxon>Pseudomonadati</taxon>
        <taxon>Bacteroidota</taxon>
        <taxon>Cytophagia</taxon>
        <taxon>Cytophagales</taxon>
        <taxon>Cyclobacteriaceae</taxon>
        <taxon>Algoriphagus</taxon>
    </lineage>
</organism>
<accession>A0A1I7BSS8</accession>
<dbReference type="EMBL" id="FPBF01000003">
    <property type="protein sequence ID" value="SFT90111.1"/>
    <property type="molecule type" value="Genomic_DNA"/>
</dbReference>
<keyword evidence="2" id="KW-1185">Reference proteome</keyword>
<gene>
    <name evidence="1" type="ORF">SAMN04489724_2659</name>
</gene>